<dbReference type="OrthoDB" id="8477520at2"/>
<protein>
    <submittedName>
        <fullName evidence="2">TRAP ABC transporter substrate-binding protein</fullName>
    </submittedName>
</protein>
<dbReference type="EMBL" id="LPZR01000165">
    <property type="protein sequence ID" value="KYO51825.1"/>
    <property type="molecule type" value="Genomic_DNA"/>
</dbReference>
<dbReference type="RefSeq" id="WP_062765529.1">
    <property type="nucleotide sequence ID" value="NZ_CP121027.1"/>
</dbReference>
<keyword evidence="1" id="KW-0732">Signal</keyword>
<organism evidence="2 3">
    <name type="scientific">Tistrella mobilis</name>
    <dbReference type="NCBI Taxonomy" id="171437"/>
    <lineage>
        <taxon>Bacteria</taxon>
        <taxon>Pseudomonadati</taxon>
        <taxon>Pseudomonadota</taxon>
        <taxon>Alphaproteobacteria</taxon>
        <taxon>Geminicoccales</taxon>
        <taxon>Geminicoccaceae</taxon>
        <taxon>Tistrella</taxon>
    </lineage>
</organism>
<feature type="chain" id="PRO_5007836845" evidence="1">
    <location>
        <begin position="30"/>
        <end position="329"/>
    </location>
</feature>
<dbReference type="InterPro" id="IPR011852">
    <property type="entry name" value="TRAP_TAXI"/>
</dbReference>
<name>A0A162KPX8_9PROT</name>
<gene>
    <name evidence="2" type="ORF">AUP44_07785</name>
</gene>
<dbReference type="SUPFAM" id="SSF53850">
    <property type="entry name" value="Periplasmic binding protein-like II"/>
    <property type="match status" value="1"/>
</dbReference>
<dbReference type="Pfam" id="PF16868">
    <property type="entry name" value="NMT1_3"/>
    <property type="match status" value="1"/>
</dbReference>
<proteinExistence type="predicted"/>
<dbReference type="PANTHER" id="PTHR42941:SF1">
    <property type="entry name" value="SLL1037 PROTEIN"/>
    <property type="match status" value="1"/>
</dbReference>
<evidence type="ECO:0000313" key="3">
    <source>
        <dbReference type="Proteomes" id="UP000075787"/>
    </source>
</evidence>
<dbReference type="PANTHER" id="PTHR42941">
    <property type="entry name" value="SLL1037 PROTEIN"/>
    <property type="match status" value="1"/>
</dbReference>
<comment type="caution">
    <text evidence="2">The sequence shown here is derived from an EMBL/GenBank/DDBJ whole genome shotgun (WGS) entry which is preliminary data.</text>
</comment>
<evidence type="ECO:0000313" key="2">
    <source>
        <dbReference type="EMBL" id="KYO51825.1"/>
    </source>
</evidence>
<dbReference type="NCBIfam" id="TIGR02122">
    <property type="entry name" value="TRAP_TAXI"/>
    <property type="match status" value="1"/>
</dbReference>
<dbReference type="AlphaFoldDB" id="A0A162KPX8"/>
<dbReference type="Proteomes" id="UP000075787">
    <property type="component" value="Unassembled WGS sequence"/>
</dbReference>
<reference evidence="2 3" key="1">
    <citation type="submission" date="2015-12" db="EMBL/GenBank/DDBJ databases">
        <title>Genome sequence of Tistrella mobilis MCCC 1A02139.</title>
        <authorList>
            <person name="Lu L."/>
            <person name="Lai Q."/>
            <person name="Shao Z."/>
            <person name="Qian P."/>
        </authorList>
    </citation>
    <scope>NUCLEOTIDE SEQUENCE [LARGE SCALE GENOMIC DNA]</scope>
    <source>
        <strain evidence="2 3">MCCC 1A02139</strain>
    </source>
</reference>
<evidence type="ECO:0000256" key="1">
    <source>
        <dbReference type="SAM" id="SignalP"/>
    </source>
</evidence>
<dbReference type="Gene3D" id="3.40.190.10">
    <property type="entry name" value="Periplasmic binding protein-like II"/>
    <property type="match status" value="2"/>
</dbReference>
<sequence length="329" mass="34234">MKTMLLCTVAGAAMLGSAAMIGGAAPAAAAETDLLIGSTSASSSHYGYFVAVGQLVNEKVPGVKASVVETGATMDNIRRMARGQIDLGLVTTNVAQHAVAGTNAFADKKQDLELLWVYTGAPQNVIVRSDAGVEQLAGLKGVRFNPGIKGSATESTTEAVFRTLGLSADYVRGSTTDMVDAIKDNRIAGYVKSGAGQKLDASTMDIATFTDIRVLGLTPEQADTLRAKMPDISVVDIPAGAAEGLPAYTTWSFGVGVGATSALPDDVAYRMVDAVMTDRTVQANALADLAGADLARMTLTYGTVPLHPGAARWFTEHGIDLPERLKPVR</sequence>
<accession>A0A162KPX8</accession>
<dbReference type="GeneID" id="97242259"/>
<feature type="signal peptide" evidence="1">
    <location>
        <begin position="1"/>
        <end position="29"/>
    </location>
</feature>